<dbReference type="SUPFAM" id="SSF55874">
    <property type="entry name" value="ATPase domain of HSP90 chaperone/DNA topoisomerase II/histidine kinase"/>
    <property type="match status" value="1"/>
</dbReference>
<reference evidence="2 3" key="1">
    <citation type="submission" date="2023-07" db="EMBL/GenBank/DDBJ databases">
        <title>Genomic Encyclopedia of Type Strains, Phase IV (KMG-IV): sequencing the most valuable type-strain genomes for metagenomic binning, comparative biology and taxonomic classification.</title>
        <authorList>
            <person name="Goeker M."/>
        </authorList>
    </citation>
    <scope>NUCLEOTIDE SEQUENCE [LARGE SCALE GENOMIC DNA]</scope>
    <source>
        <strain evidence="2 3">DSM 15049</strain>
    </source>
</reference>
<dbReference type="EMBL" id="JAUSWG010000008">
    <property type="protein sequence ID" value="MDQ0557003.1"/>
    <property type="molecule type" value="Genomic_DNA"/>
</dbReference>
<organism evidence="2 3">
    <name type="scientific">Paraclostridium ghonii</name>
    <dbReference type="NCBI Taxonomy" id="29358"/>
    <lineage>
        <taxon>Bacteria</taxon>
        <taxon>Bacillati</taxon>
        <taxon>Bacillota</taxon>
        <taxon>Clostridia</taxon>
        <taxon>Peptostreptococcales</taxon>
        <taxon>Peptostreptococcaceae</taxon>
        <taxon>Paraclostridium</taxon>
    </lineage>
</organism>
<dbReference type="Proteomes" id="UP001232584">
    <property type="component" value="Unassembled WGS sequence"/>
</dbReference>
<sequence length="227" mass="27047">MIKAELSYIKYNCKVANNQLKNQIEHYSEYEKYIKKVRYIIHDIKNHKFLLNQLLASKKYKEAMNFLNELDTEIEDNDYYFITENVLMDAIVKNKIKICEDYGIKFSYNIFMPSDMNIRNVHMSVIFNNLIDNAIEACLNIDEIEREKYINLYCEVIDNKLICVIKNSKNKKELKLDKDFKIKTLKKDKTNHGIGIENLKLAIEKYDGVIDFNLEEHYFTVKFIIPI</sequence>
<dbReference type="GO" id="GO:0016301">
    <property type="term" value="F:kinase activity"/>
    <property type="evidence" value="ECO:0007669"/>
    <property type="project" value="UniProtKB-KW"/>
</dbReference>
<protein>
    <submittedName>
        <fullName evidence="2">Sensor histidine kinase regulating citrate/malate metabolism</fullName>
    </submittedName>
</protein>
<dbReference type="CDD" id="cd16935">
    <property type="entry name" value="HATPase_AgrC-ComD-like"/>
    <property type="match status" value="1"/>
</dbReference>
<dbReference type="PANTHER" id="PTHR40448">
    <property type="entry name" value="TWO-COMPONENT SENSOR HISTIDINE KINASE"/>
    <property type="match status" value="1"/>
</dbReference>
<dbReference type="InterPro" id="IPR036890">
    <property type="entry name" value="HATPase_C_sf"/>
</dbReference>
<dbReference type="InterPro" id="IPR032834">
    <property type="entry name" value="NatK-like_C"/>
</dbReference>
<evidence type="ECO:0000313" key="2">
    <source>
        <dbReference type="EMBL" id="MDQ0557003.1"/>
    </source>
</evidence>
<accession>A0ABU0N2C7</accession>
<keyword evidence="2" id="KW-0418">Kinase</keyword>
<name>A0ABU0N2C7_9FIRM</name>
<keyword evidence="3" id="KW-1185">Reference proteome</keyword>
<proteinExistence type="predicted"/>
<dbReference type="Pfam" id="PF14501">
    <property type="entry name" value="HATPase_c_5"/>
    <property type="match status" value="1"/>
</dbReference>
<dbReference type="PANTHER" id="PTHR40448:SF1">
    <property type="entry name" value="TWO-COMPONENT SENSOR HISTIDINE KINASE"/>
    <property type="match status" value="1"/>
</dbReference>
<dbReference type="Gene3D" id="3.30.565.10">
    <property type="entry name" value="Histidine kinase-like ATPase, C-terminal domain"/>
    <property type="match status" value="1"/>
</dbReference>
<keyword evidence="2" id="KW-0808">Transferase</keyword>
<evidence type="ECO:0000259" key="1">
    <source>
        <dbReference type="Pfam" id="PF14501"/>
    </source>
</evidence>
<comment type="caution">
    <text evidence="2">The sequence shown here is derived from an EMBL/GenBank/DDBJ whole genome shotgun (WGS) entry which is preliminary data.</text>
</comment>
<gene>
    <name evidence="2" type="ORF">QOZ92_002121</name>
</gene>
<feature type="domain" description="Sensor histidine kinase NatK-like C-terminal" evidence="1">
    <location>
        <begin position="121"/>
        <end position="226"/>
    </location>
</feature>
<evidence type="ECO:0000313" key="3">
    <source>
        <dbReference type="Proteomes" id="UP001232584"/>
    </source>
</evidence>